<proteinExistence type="predicted"/>
<reference evidence="3 4" key="1">
    <citation type="submission" date="2021-12" db="EMBL/GenBank/DDBJ databases">
        <title>Genome sequencing of bacteria with rrn-lacking chromosome and rrn-plasmid.</title>
        <authorList>
            <person name="Anda M."/>
            <person name="Iwasaki W."/>
        </authorList>
    </citation>
    <scope>NUCLEOTIDE SEQUENCE [LARGE SCALE GENOMIC DNA]</scope>
    <source>
        <strain evidence="3 4">NBRC 101262</strain>
        <plasmid evidence="3 4">pPP2</plasmid>
    </source>
</reference>
<dbReference type="InterPro" id="IPR001611">
    <property type="entry name" value="Leu-rich_rpt"/>
</dbReference>
<accession>A0ABN6LEE1</accession>
<dbReference type="InterPro" id="IPR032675">
    <property type="entry name" value="LRR_dom_sf"/>
</dbReference>
<dbReference type="PROSITE" id="PS51450">
    <property type="entry name" value="LRR"/>
    <property type="match status" value="1"/>
</dbReference>
<dbReference type="EMBL" id="AP025294">
    <property type="protein sequence ID" value="BDD01326.1"/>
    <property type="molecule type" value="Genomic_DNA"/>
</dbReference>
<dbReference type="Pfam" id="PF12799">
    <property type="entry name" value="LRR_4"/>
    <property type="match status" value="1"/>
</dbReference>
<sequence length="383" mass="44166">MNKVIYLVFVLFTIFTSACNSEKKRTISKEVYEKELKAIKAIKERHPLADFEKNEDGLVRLVAIDSLSNGEIPVELLAFSKLKVLLLLHGDNLSELPDWICNLPLSKFFLSENNFKHFPQQLLKMQQLEVIDLADNPISVIQTPLNFPKLKKLYLQKTKITKFPIIKQDPNSPAIEFFLSKNSIDSIPDEISTMKIKKIWMTDCNHLSYISPNLGKQDSLEELNFRFFASPGTGVYNPNSKPKTIPVPKEIAHCKNLKSLNLGHNKLTAIPNYVFEIETLEDLQLWGNQISEIPEKIVKLQKLRNLTMDGNELKTLPKAFGRMPNLQYINVQGNAISKENLPVEMFDISREKKCRLHLYMNYDKSFEGLPVSQEQFEKGYEWY</sequence>
<dbReference type="SUPFAM" id="SSF52047">
    <property type="entry name" value="RNI-like"/>
    <property type="match status" value="1"/>
</dbReference>
<dbReference type="InterPro" id="IPR050216">
    <property type="entry name" value="LRR_domain-containing"/>
</dbReference>
<evidence type="ECO:0008006" key="5">
    <source>
        <dbReference type="Google" id="ProtNLM"/>
    </source>
</evidence>
<keyword evidence="2" id="KW-0677">Repeat</keyword>
<gene>
    <name evidence="3" type="ORF">PEPS_36060</name>
</gene>
<keyword evidence="1" id="KW-0433">Leucine-rich repeat</keyword>
<organism evidence="3 4">
    <name type="scientific">Persicobacter psychrovividus</name>
    <dbReference type="NCBI Taxonomy" id="387638"/>
    <lineage>
        <taxon>Bacteria</taxon>
        <taxon>Pseudomonadati</taxon>
        <taxon>Bacteroidota</taxon>
        <taxon>Cytophagia</taxon>
        <taxon>Cytophagales</taxon>
        <taxon>Persicobacteraceae</taxon>
        <taxon>Persicobacter</taxon>
    </lineage>
</organism>
<evidence type="ECO:0000256" key="2">
    <source>
        <dbReference type="ARBA" id="ARBA00022737"/>
    </source>
</evidence>
<evidence type="ECO:0000256" key="1">
    <source>
        <dbReference type="ARBA" id="ARBA00022614"/>
    </source>
</evidence>
<dbReference type="Proteomes" id="UP001354989">
    <property type="component" value="Plasmid pPP2"/>
</dbReference>
<dbReference type="PANTHER" id="PTHR48051:SF1">
    <property type="entry name" value="RAS SUPPRESSOR PROTEIN 1"/>
    <property type="match status" value="1"/>
</dbReference>
<protein>
    <recommendedName>
        <fullName evidence="5">Leucine rich repeat (LRR) protein</fullName>
    </recommendedName>
</protein>
<dbReference type="PROSITE" id="PS51257">
    <property type="entry name" value="PROKAR_LIPOPROTEIN"/>
    <property type="match status" value="1"/>
</dbReference>
<keyword evidence="4" id="KW-1185">Reference proteome</keyword>
<dbReference type="InterPro" id="IPR025875">
    <property type="entry name" value="Leu-rich_rpt_4"/>
</dbReference>
<name>A0ABN6LEE1_9BACT</name>
<dbReference type="Pfam" id="PF13855">
    <property type="entry name" value="LRR_8"/>
    <property type="match status" value="1"/>
</dbReference>
<dbReference type="Gene3D" id="3.80.10.10">
    <property type="entry name" value="Ribonuclease Inhibitor"/>
    <property type="match status" value="2"/>
</dbReference>
<dbReference type="SMART" id="SM00369">
    <property type="entry name" value="LRR_TYP"/>
    <property type="match status" value="4"/>
</dbReference>
<dbReference type="Pfam" id="PF13516">
    <property type="entry name" value="LRR_6"/>
    <property type="match status" value="1"/>
</dbReference>
<evidence type="ECO:0000313" key="4">
    <source>
        <dbReference type="Proteomes" id="UP001354989"/>
    </source>
</evidence>
<dbReference type="InterPro" id="IPR003591">
    <property type="entry name" value="Leu-rich_rpt_typical-subtyp"/>
</dbReference>
<keyword evidence="3" id="KW-0614">Plasmid</keyword>
<evidence type="ECO:0000313" key="3">
    <source>
        <dbReference type="EMBL" id="BDD01326.1"/>
    </source>
</evidence>
<dbReference type="PANTHER" id="PTHR48051">
    <property type="match status" value="1"/>
</dbReference>
<geneLocation type="plasmid" evidence="3 4">
    <name>pPP2</name>
</geneLocation>